<dbReference type="Proteomes" id="UP000717328">
    <property type="component" value="Unassembled WGS sequence"/>
</dbReference>
<proteinExistence type="predicted"/>
<name>A0A9P7KFZ2_9AGAR</name>
<dbReference type="AlphaFoldDB" id="A0A9P7KFZ2"/>
<reference evidence="2" key="2">
    <citation type="submission" date="2021-10" db="EMBL/GenBank/DDBJ databases">
        <title>Phylogenomics reveals ancestral predisposition of the termite-cultivated fungus Termitomyces towards a domesticated lifestyle.</title>
        <authorList>
            <person name="Auxier B."/>
            <person name="Grum-Grzhimaylo A."/>
            <person name="Cardenas M.E."/>
            <person name="Lodge J.D."/>
            <person name="Laessoe T."/>
            <person name="Pedersen O."/>
            <person name="Smith M.E."/>
            <person name="Kuyper T.W."/>
            <person name="Franco-Molano E.A."/>
            <person name="Baroni T.J."/>
            <person name="Aanen D.K."/>
        </authorList>
    </citation>
    <scope>NUCLEOTIDE SEQUENCE</scope>
    <source>
        <strain evidence="2">D49</strain>
    </source>
</reference>
<evidence type="ECO:0000313" key="3">
    <source>
        <dbReference type="Proteomes" id="UP000717328"/>
    </source>
</evidence>
<feature type="non-terminal residue" evidence="2">
    <location>
        <position position="1"/>
    </location>
</feature>
<feature type="region of interest" description="Disordered" evidence="1">
    <location>
        <begin position="22"/>
        <end position="52"/>
    </location>
</feature>
<protein>
    <recommendedName>
        <fullName evidence="4">Retrotransposon gag domain-containing protein</fullName>
    </recommendedName>
</protein>
<dbReference type="OrthoDB" id="1719899at2759"/>
<evidence type="ECO:0000313" key="2">
    <source>
        <dbReference type="EMBL" id="KAG5649048.1"/>
    </source>
</evidence>
<evidence type="ECO:0000256" key="1">
    <source>
        <dbReference type="SAM" id="MobiDB-lite"/>
    </source>
</evidence>
<evidence type="ECO:0008006" key="4">
    <source>
        <dbReference type="Google" id="ProtNLM"/>
    </source>
</evidence>
<keyword evidence="3" id="KW-1185">Reference proteome</keyword>
<comment type="caution">
    <text evidence="2">The sequence shown here is derived from an EMBL/GenBank/DDBJ whole genome shotgun (WGS) entry which is preliminary data.</text>
</comment>
<dbReference type="EMBL" id="JABCKI010001760">
    <property type="protein sequence ID" value="KAG5649048.1"/>
    <property type="molecule type" value="Genomic_DNA"/>
</dbReference>
<reference evidence="2" key="1">
    <citation type="submission" date="2021-02" db="EMBL/GenBank/DDBJ databases">
        <authorList>
            <person name="Nieuwenhuis M."/>
            <person name="Van De Peppel L.J.J."/>
        </authorList>
    </citation>
    <scope>NUCLEOTIDE SEQUENCE</scope>
    <source>
        <strain evidence="2">D49</strain>
    </source>
</reference>
<sequence>VVPALICMMEEAEDSYIEGYASEEEQQQQRAGPSHYVSPGASRYASPVPSTPARPVFAHSSSAFGLPPPARVRMAEREAEKERFKGAADPGTFDGTRSKFAEWRTRAKAWIRVQDNWSKSKVAIAVWTRLQGGRAGQFGMARLQQCMDKEDEDPLSDPWPTTKALFEELTLRFQVISERDYARHKIENFKQGTMRVDDFMVEFEALVAKSGIKDQEQTVVDLLECNTNLEIIKELFKQGRRKTTGDATSTEILQIGWSMEMFQYMTNSTWSKGSTGSGCDLGKTPLIVGFTWLKYHNPDID</sequence>
<organism evidence="2 3">
    <name type="scientific">Sphagnurus paluster</name>
    <dbReference type="NCBI Taxonomy" id="117069"/>
    <lineage>
        <taxon>Eukaryota</taxon>
        <taxon>Fungi</taxon>
        <taxon>Dikarya</taxon>
        <taxon>Basidiomycota</taxon>
        <taxon>Agaricomycotina</taxon>
        <taxon>Agaricomycetes</taxon>
        <taxon>Agaricomycetidae</taxon>
        <taxon>Agaricales</taxon>
        <taxon>Tricholomatineae</taxon>
        <taxon>Lyophyllaceae</taxon>
        <taxon>Sphagnurus</taxon>
    </lineage>
</organism>
<accession>A0A9P7KFZ2</accession>
<gene>
    <name evidence="2" type="ORF">H0H81_006754</name>
</gene>